<dbReference type="GO" id="GO:0005737">
    <property type="term" value="C:cytoplasm"/>
    <property type="evidence" value="ECO:0007669"/>
    <property type="project" value="TreeGrafter"/>
</dbReference>
<dbReference type="PANTHER" id="PTHR28075:SF1">
    <property type="entry name" value="DUF1748-DOMAIN-CONTAINING PROTEIN"/>
    <property type="match status" value="1"/>
</dbReference>
<reference evidence="1 2" key="1">
    <citation type="journal article" date="2015" name="Environ. Microbiol.">
        <title>Metagenome sequence of Elaphomyces granulatus from sporocarp tissue reveals Ascomycota ectomycorrhizal fingerprints of genome expansion and a Proteobacteria-rich microbiome.</title>
        <authorList>
            <person name="Quandt C.A."/>
            <person name="Kohler A."/>
            <person name="Hesse C.N."/>
            <person name="Sharpton T.J."/>
            <person name="Martin F."/>
            <person name="Spatafora J.W."/>
        </authorList>
    </citation>
    <scope>NUCLEOTIDE SEQUENCE [LARGE SCALE GENOMIC DNA]</scope>
    <source>
        <strain evidence="1 2">OSC145934</strain>
    </source>
</reference>
<dbReference type="EMBL" id="NPHW01004319">
    <property type="protein sequence ID" value="OXV08102.1"/>
    <property type="molecule type" value="Genomic_DNA"/>
</dbReference>
<evidence type="ECO:0000313" key="2">
    <source>
        <dbReference type="Proteomes" id="UP000243515"/>
    </source>
</evidence>
<sequence>MVCSHHSPDPLRFRCRAQYVVLLSPLHFLNGIPVANKQCLVLCSFRIPGGYQAIYWAHRFLLALDAAYLFPSPLPFLLAAYATSYLAFLCFCNGSDELTCLTPRGLPRNLHRPSLNSDRITENREIKKWIDKYLGVGEWVMDQSVAVLGSSGWFERRR</sequence>
<dbReference type="Pfam" id="PF08520">
    <property type="entry name" value="Mitofissin"/>
    <property type="match status" value="1"/>
</dbReference>
<evidence type="ECO:0000313" key="1">
    <source>
        <dbReference type="EMBL" id="OXV08102.1"/>
    </source>
</evidence>
<gene>
    <name evidence="1" type="ORF">Egran_04136</name>
</gene>
<keyword evidence="2" id="KW-1185">Reference proteome</keyword>
<dbReference type="AlphaFoldDB" id="A0A232LVG8"/>
<comment type="caution">
    <text evidence="1">The sequence shown here is derived from an EMBL/GenBank/DDBJ whole genome shotgun (WGS) entry which is preliminary data.</text>
</comment>
<name>A0A232LVG8_9EURO</name>
<protein>
    <submittedName>
        <fullName evidence="1">Uncharacterized protein</fullName>
    </submittedName>
</protein>
<dbReference type="PANTHER" id="PTHR28075">
    <property type="entry name" value="CHROMOSOME 16, WHOLE GENOME SHOTGUN SEQUENCE"/>
    <property type="match status" value="1"/>
</dbReference>
<dbReference type="OrthoDB" id="16824at2759"/>
<dbReference type="Proteomes" id="UP000243515">
    <property type="component" value="Unassembled WGS sequence"/>
</dbReference>
<accession>A0A232LVG8</accession>
<organism evidence="1 2">
    <name type="scientific">Elaphomyces granulatus</name>
    <dbReference type="NCBI Taxonomy" id="519963"/>
    <lineage>
        <taxon>Eukaryota</taxon>
        <taxon>Fungi</taxon>
        <taxon>Dikarya</taxon>
        <taxon>Ascomycota</taxon>
        <taxon>Pezizomycotina</taxon>
        <taxon>Eurotiomycetes</taxon>
        <taxon>Eurotiomycetidae</taxon>
        <taxon>Eurotiales</taxon>
        <taxon>Elaphomycetaceae</taxon>
        <taxon>Elaphomyces</taxon>
    </lineage>
</organism>
<dbReference type="InterPro" id="IPR013726">
    <property type="entry name" value="Mitofissin"/>
</dbReference>
<proteinExistence type="predicted"/>